<dbReference type="InterPro" id="IPR020846">
    <property type="entry name" value="MFS_dom"/>
</dbReference>
<accession>A0A927RKN1</accession>
<dbReference type="GO" id="GO:0005886">
    <property type="term" value="C:plasma membrane"/>
    <property type="evidence" value="ECO:0007669"/>
    <property type="project" value="UniProtKB-SubCell"/>
</dbReference>
<evidence type="ECO:0000256" key="1">
    <source>
        <dbReference type="ARBA" id="ARBA00004651"/>
    </source>
</evidence>
<dbReference type="Proteomes" id="UP000638648">
    <property type="component" value="Unassembled WGS sequence"/>
</dbReference>
<comment type="subcellular location">
    <subcellularLocation>
        <location evidence="1">Cell membrane</location>
        <topology evidence="1">Multi-pass membrane protein</topology>
    </subcellularLocation>
</comment>
<feature type="transmembrane region" description="Helical" evidence="7">
    <location>
        <begin position="71"/>
        <end position="89"/>
    </location>
</feature>
<feature type="transmembrane region" description="Helical" evidence="7">
    <location>
        <begin position="158"/>
        <end position="178"/>
    </location>
</feature>
<feature type="transmembrane region" description="Helical" evidence="7">
    <location>
        <begin position="341"/>
        <end position="363"/>
    </location>
</feature>
<dbReference type="GO" id="GO:0022857">
    <property type="term" value="F:transmembrane transporter activity"/>
    <property type="evidence" value="ECO:0007669"/>
    <property type="project" value="InterPro"/>
</dbReference>
<evidence type="ECO:0000256" key="4">
    <source>
        <dbReference type="ARBA" id="ARBA00022692"/>
    </source>
</evidence>
<feature type="transmembrane region" description="Helical" evidence="7">
    <location>
        <begin position="304"/>
        <end position="329"/>
    </location>
</feature>
<feature type="transmembrane region" description="Helical" evidence="7">
    <location>
        <begin position="38"/>
        <end position="59"/>
    </location>
</feature>
<evidence type="ECO:0000256" key="2">
    <source>
        <dbReference type="ARBA" id="ARBA00022448"/>
    </source>
</evidence>
<evidence type="ECO:0000313" key="9">
    <source>
        <dbReference type="EMBL" id="MBE1608416.1"/>
    </source>
</evidence>
<keyword evidence="3" id="KW-1003">Cell membrane</keyword>
<keyword evidence="2" id="KW-0813">Transport</keyword>
<feature type="transmembrane region" description="Helical" evidence="7">
    <location>
        <begin position="248"/>
        <end position="270"/>
    </location>
</feature>
<name>A0A927RKN1_9ACTN</name>
<feature type="transmembrane region" description="Helical" evidence="7">
    <location>
        <begin position="277"/>
        <end position="298"/>
    </location>
</feature>
<dbReference type="Gene3D" id="1.20.1250.20">
    <property type="entry name" value="MFS general substrate transporter like domains"/>
    <property type="match status" value="1"/>
</dbReference>
<evidence type="ECO:0000256" key="6">
    <source>
        <dbReference type="ARBA" id="ARBA00023136"/>
    </source>
</evidence>
<dbReference type="RefSeq" id="WP_192752194.1">
    <property type="nucleotide sequence ID" value="NZ_BAABJL010000134.1"/>
</dbReference>
<dbReference type="InterPro" id="IPR011701">
    <property type="entry name" value="MFS"/>
</dbReference>
<dbReference type="InterPro" id="IPR050171">
    <property type="entry name" value="MFS_Transporters"/>
</dbReference>
<feature type="transmembrane region" description="Helical" evidence="7">
    <location>
        <begin position="369"/>
        <end position="389"/>
    </location>
</feature>
<sequence>MPADTGRLLGAFGIDALGGGLFLPFSVLFFTMTTSLGLQQVGLALSIAAIARLPATGGAGMLTDRIGPKNAVIISNLVQAIGFAGYLFVDSFTQMLLAAVVVQVGNSLFWVAYPALVHEVADKAGQERWFALINALRNAGLAVGALGASLAVALGGTIGYQLIVAVNTASFVVAAILTRLDPIPSQRRDYSREPGAAGAAGWVAVLRDRPFLGFVGVNLGFALLSLSFVIAVPVFLVDLAHLPGWTPGTLLALNAILGALGAAPVVAAITGRRRDHVLFSSQLIIGVGYGCVLLAGLASPGLSLALALLAAVLVTTTELIQGPAVSAIVNESAGDQDRGRYISVYQMTFSIVDIIAPVALTTALTHGPFATWLPLIVIAALDAVVILLLSRHLSALTLRIGHATPADPVTRPIEADGL</sequence>
<dbReference type="EMBL" id="JADBEM010000001">
    <property type="protein sequence ID" value="MBE1608416.1"/>
    <property type="molecule type" value="Genomic_DNA"/>
</dbReference>
<reference evidence="9" key="1">
    <citation type="submission" date="2020-10" db="EMBL/GenBank/DDBJ databases">
        <title>Sequencing the genomes of 1000 actinobacteria strains.</title>
        <authorList>
            <person name="Klenk H.-P."/>
        </authorList>
    </citation>
    <scope>NUCLEOTIDE SEQUENCE</scope>
    <source>
        <strain evidence="9">DSM 45354</strain>
    </source>
</reference>
<dbReference type="PANTHER" id="PTHR23517:SF2">
    <property type="entry name" value="MULTIDRUG RESISTANCE PROTEIN MDTH"/>
    <property type="match status" value="1"/>
</dbReference>
<keyword evidence="5 7" id="KW-1133">Transmembrane helix</keyword>
<dbReference type="AlphaFoldDB" id="A0A927RKN1"/>
<feature type="transmembrane region" description="Helical" evidence="7">
    <location>
        <begin position="12"/>
        <end position="32"/>
    </location>
</feature>
<feature type="domain" description="Major facilitator superfamily (MFS) profile" evidence="8">
    <location>
        <begin position="1"/>
        <end position="394"/>
    </location>
</feature>
<evidence type="ECO:0000256" key="3">
    <source>
        <dbReference type="ARBA" id="ARBA00022475"/>
    </source>
</evidence>
<feature type="transmembrane region" description="Helical" evidence="7">
    <location>
        <begin position="129"/>
        <end position="152"/>
    </location>
</feature>
<keyword evidence="6 7" id="KW-0472">Membrane</keyword>
<evidence type="ECO:0000256" key="5">
    <source>
        <dbReference type="ARBA" id="ARBA00022989"/>
    </source>
</evidence>
<proteinExistence type="predicted"/>
<dbReference type="PANTHER" id="PTHR23517">
    <property type="entry name" value="RESISTANCE PROTEIN MDTM, PUTATIVE-RELATED-RELATED"/>
    <property type="match status" value="1"/>
</dbReference>
<keyword evidence="4 7" id="KW-0812">Transmembrane</keyword>
<evidence type="ECO:0000313" key="10">
    <source>
        <dbReference type="Proteomes" id="UP000638648"/>
    </source>
</evidence>
<feature type="transmembrane region" description="Helical" evidence="7">
    <location>
        <begin position="95"/>
        <end position="117"/>
    </location>
</feature>
<gene>
    <name evidence="9" type="ORF">HEB94_005264</name>
</gene>
<dbReference type="SUPFAM" id="SSF103473">
    <property type="entry name" value="MFS general substrate transporter"/>
    <property type="match status" value="1"/>
</dbReference>
<dbReference type="PROSITE" id="PS50850">
    <property type="entry name" value="MFS"/>
    <property type="match status" value="1"/>
</dbReference>
<keyword evidence="10" id="KW-1185">Reference proteome</keyword>
<evidence type="ECO:0000256" key="7">
    <source>
        <dbReference type="SAM" id="Phobius"/>
    </source>
</evidence>
<feature type="transmembrane region" description="Helical" evidence="7">
    <location>
        <begin position="211"/>
        <end position="236"/>
    </location>
</feature>
<dbReference type="Pfam" id="PF07690">
    <property type="entry name" value="MFS_1"/>
    <property type="match status" value="1"/>
</dbReference>
<dbReference type="InterPro" id="IPR036259">
    <property type="entry name" value="MFS_trans_sf"/>
</dbReference>
<comment type="caution">
    <text evidence="9">The sequence shown here is derived from an EMBL/GenBank/DDBJ whole genome shotgun (WGS) entry which is preliminary data.</text>
</comment>
<protein>
    <submittedName>
        <fullName evidence="9">MFS family permease</fullName>
    </submittedName>
</protein>
<evidence type="ECO:0000259" key="8">
    <source>
        <dbReference type="PROSITE" id="PS50850"/>
    </source>
</evidence>
<organism evidence="9 10">
    <name type="scientific">Actinopolymorpha pittospori</name>
    <dbReference type="NCBI Taxonomy" id="648752"/>
    <lineage>
        <taxon>Bacteria</taxon>
        <taxon>Bacillati</taxon>
        <taxon>Actinomycetota</taxon>
        <taxon>Actinomycetes</taxon>
        <taxon>Propionibacteriales</taxon>
        <taxon>Actinopolymorphaceae</taxon>
        <taxon>Actinopolymorpha</taxon>
    </lineage>
</organism>